<dbReference type="InterPro" id="IPR023614">
    <property type="entry name" value="Porin_dom_sf"/>
</dbReference>
<organism evidence="2 3">
    <name type="scientific">Cellvibrio fibrivorans</name>
    <dbReference type="NCBI Taxonomy" id="126350"/>
    <lineage>
        <taxon>Bacteria</taxon>
        <taxon>Pseudomonadati</taxon>
        <taxon>Pseudomonadota</taxon>
        <taxon>Gammaproteobacteria</taxon>
        <taxon>Cellvibrionales</taxon>
        <taxon>Cellvibrionaceae</taxon>
        <taxon>Cellvibrio</taxon>
    </lineage>
</organism>
<keyword evidence="3" id="KW-1185">Reference proteome</keyword>
<proteinExistence type="predicted"/>
<evidence type="ECO:0000256" key="1">
    <source>
        <dbReference type="SAM" id="SignalP"/>
    </source>
</evidence>
<keyword evidence="1" id="KW-0732">Signal</keyword>
<dbReference type="Gene3D" id="2.40.160.10">
    <property type="entry name" value="Porin"/>
    <property type="match status" value="1"/>
</dbReference>
<gene>
    <name evidence="2" type="ORF">J2X05_002517</name>
</gene>
<sequence length="387" mass="42274">MSLINKIHKKHGIALAMASVMFAPLAQASDVGISGFLSVGGGMVDDETSVSYDGYSEEDLTFDRNLLGLQVTGKVSERITATAQLLARSENDYQVDAEWAYLTWQASDNGKVRAGRLRTPLYMYSDFLDVGYSYPWISAPNEVYYLPFNSVDGIDYYLTAALGSFDTSFQAYFGSFDSDFSFEDGTQGNASLRNQMGVAVTFGKDWWNFRAAYHQSDLTVDVFSPTLDGFVAQLEADTNFAYLAPRITIDDDQGTFAQIGLNIDTGMFVAAAEHVEFEVKETMLAKNVRDYVMVGLRFGDFLFHVTGSKADDEIAALSAGIPASAQTAQLIGTLDAIAAARNVERDVISLGTRWDVASGTALKLQLDDVDDVRGEQKVLSVALQAVF</sequence>
<comment type="caution">
    <text evidence="2">The sequence shown here is derived from an EMBL/GenBank/DDBJ whole genome shotgun (WGS) entry which is preliminary data.</text>
</comment>
<evidence type="ECO:0000313" key="3">
    <source>
        <dbReference type="Proteomes" id="UP001253595"/>
    </source>
</evidence>
<protein>
    <recommendedName>
        <fullName evidence="4">DNA topoisomerase IV</fullName>
    </recommendedName>
</protein>
<reference evidence="2 3" key="1">
    <citation type="submission" date="2023-07" db="EMBL/GenBank/DDBJ databases">
        <title>Sorghum-associated microbial communities from plants grown in Nebraska, USA.</title>
        <authorList>
            <person name="Schachtman D."/>
        </authorList>
    </citation>
    <scope>NUCLEOTIDE SEQUENCE [LARGE SCALE GENOMIC DNA]</scope>
    <source>
        <strain evidence="2 3">BE190</strain>
    </source>
</reference>
<evidence type="ECO:0000313" key="2">
    <source>
        <dbReference type="EMBL" id="MDR7090493.1"/>
    </source>
</evidence>
<dbReference type="RefSeq" id="WP_310072854.1">
    <property type="nucleotide sequence ID" value="NZ_JAVDVX010000004.1"/>
</dbReference>
<accession>A0ABU1UZK3</accession>
<dbReference type="Proteomes" id="UP001253595">
    <property type="component" value="Unassembled WGS sequence"/>
</dbReference>
<evidence type="ECO:0008006" key="4">
    <source>
        <dbReference type="Google" id="ProtNLM"/>
    </source>
</evidence>
<name>A0ABU1UZK3_9GAMM</name>
<dbReference type="SUPFAM" id="SSF56935">
    <property type="entry name" value="Porins"/>
    <property type="match status" value="1"/>
</dbReference>
<feature type="chain" id="PRO_5047414955" description="DNA topoisomerase IV" evidence="1">
    <location>
        <begin position="29"/>
        <end position="387"/>
    </location>
</feature>
<feature type="signal peptide" evidence="1">
    <location>
        <begin position="1"/>
        <end position="28"/>
    </location>
</feature>
<dbReference type="EMBL" id="JAVDVX010000004">
    <property type="protein sequence ID" value="MDR7090493.1"/>
    <property type="molecule type" value="Genomic_DNA"/>
</dbReference>